<feature type="domain" description="Major facilitator superfamily (MFS) profile" evidence="6">
    <location>
        <begin position="18"/>
        <end position="402"/>
    </location>
</feature>
<feature type="transmembrane region" description="Helical" evidence="5">
    <location>
        <begin position="53"/>
        <end position="73"/>
    </location>
</feature>
<dbReference type="EMBL" id="JBHRWI010000006">
    <property type="protein sequence ID" value="MFC3509668.1"/>
    <property type="molecule type" value="Genomic_DNA"/>
</dbReference>
<feature type="transmembrane region" description="Helical" evidence="5">
    <location>
        <begin position="177"/>
        <end position="195"/>
    </location>
</feature>
<organism evidence="7 8">
    <name type="scientific">Amycolatopsis halotolerans</name>
    <dbReference type="NCBI Taxonomy" id="330083"/>
    <lineage>
        <taxon>Bacteria</taxon>
        <taxon>Bacillati</taxon>
        <taxon>Actinomycetota</taxon>
        <taxon>Actinomycetes</taxon>
        <taxon>Pseudonocardiales</taxon>
        <taxon>Pseudonocardiaceae</taxon>
        <taxon>Amycolatopsis</taxon>
    </lineage>
</organism>
<evidence type="ECO:0000259" key="6">
    <source>
        <dbReference type="PROSITE" id="PS50850"/>
    </source>
</evidence>
<evidence type="ECO:0000256" key="3">
    <source>
        <dbReference type="ARBA" id="ARBA00022989"/>
    </source>
</evidence>
<dbReference type="PANTHER" id="PTHR23508:SF10">
    <property type="entry name" value="CARBOXYLIC ACID TRANSPORTER PROTEIN HOMOLOG"/>
    <property type="match status" value="1"/>
</dbReference>
<dbReference type="SUPFAM" id="SSF103473">
    <property type="entry name" value="MFS general substrate transporter"/>
    <property type="match status" value="1"/>
</dbReference>
<keyword evidence="4 5" id="KW-0472">Membrane</keyword>
<dbReference type="RefSeq" id="WP_377867684.1">
    <property type="nucleotide sequence ID" value="NZ_JBHMAY010000001.1"/>
</dbReference>
<feature type="transmembrane region" description="Helical" evidence="5">
    <location>
        <begin position="374"/>
        <end position="397"/>
    </location>
</feature>
<feature type="transmembrane region" description="Helical" evidence="5">
    <location>
        <begin position="85"/>
        <end position="104"/>
    </location>
</feature>
<comment type="subcellular location">
    <subcellularLocation>
        <location evidence="1">Cell membrane</location>
        <topology evidence="1">Multi-pass membrane protein</topology>
    </subcellularLocation>
</comment>
<feature type="transmembrane region" description="Helical" evidence="5">
    <location>
        <begin position="142"/>
        <end position="165"/>
    </location>
</feature>
<accession>A0ABV7QBF7</accession>
<feature type="transmembrane region" description="Helical" evidence="5">
    <location>
        <begin position="110"/>
        <end position="130"/>
    </location>
</feature>
<dbReference type="PROSITE" id="PS00216">
    <property type="entry name" value="SUGAR_TRANSPORT_1"/>
    <property type="match status" value="1"/>
</dbReference>
<feature type="transmembrane region" description="Helical" evidence="5">
    <location>
        <begin position="313"/>
        <end position="336"/>
    </location>
</feature>
<evidence type="ECO:0000313" key="7">
    <source>
        <dbReference type="EMBL" id="MFC3509668.1"/>
    </source>
</evidence>
<dbReference type="Gene3D" id="1.20.1250.20">
    <property type="entry name" value="MFS general substrate transporter like domains"/>
    <property type="match status" value="2"/>
</dbReference>
<keyword evidence="3 5" id="KW-1133">Transmembrane helix</keyword>
<name>A0ABV7QBF7_9PSEU</name>
<dbReference type="InterPro" id="IPR020846">
    <property type="entry name" value="MFS_dom"/>
</dbReference>
<evidence type="ECO:0000313" key="8">
    <source>
        <dbReference type="Proteomes" id="UP001595764"/>
    </source>
</evidence>
<feature type="transmembrane region" description="Helical" evidence="5">
    <location>
        <begin position="288"/>
        <end position="307"/>
    </location>
</feature>
<reference evidence="8" key="1">
    <citation type="journal article" date="2019" name="Int. J. Syst. Evol. Microbiol.">
        <title>The Global Catalogue of Microorganisms (GCM) 10K type strain sequencing project: providing services to taxonomists for standard genome sequencing and annotation.</title>
        <authorList>
            <consortium name="The Broad Institute Genomics Platform"/>
            <consortium name="The Broad Institute Genome Sequencing Center for Infectious Disease"/>
            <person name="Wu L."/>
            <person name="Ma J."/>
        </authorList>
    </citation>
    <scope>NUCLEOTIDE SEQUENCE [LARGE SCALE GENOMIC DNA]</scope>
    <source>
        <strain evidence="8">CGMCC 4.7682</strain>
    </source>
</reference>
<dbReference type="Pfam" id="PF07690">
    <property type="entry name" value="MFS_1"/>
    <property type="match status" value="1"/>
</dbReference>
<dbReference type="InterPro" id="IPR005829">
    <property type="entry name" value="Sugar_transporter_CS"/>
</dbReference>
<feature type="transmembrane region" description="Helical" evidence="5">
    <location>
        <begin position="223"/>
        <end position="248"/>
    </location>
</feature>
<evidence type="ECO:0000256" key="2">
    <source>
        <dbReference type="ARBA" id="ARBA00022692"/>
    </source>
</evidence>
<protein>
    <submittedName>
        <fullName evidence="7">MFS transporter</fullName>
    </submittedName>
</protein>
<evidence type="ECO:0000256" key="5">
    <source>
        <dbReference type="SAM" id="Phobius"/>
    </source>
</evidence>
<feature type="transmembrane region" description="Helical" evidence="5">
    <location>
        <begin position="254"/>
        <end position="276"/>
    </location>
</feature>
<sequence>MRTPGGSRSDAHRYERRLLVVLFLGVGFVLFDRQALAFLAPYINADFGLSSAQLGLAAGALSFAWAVSGILMGALSDRLGRRKPLLVAAVVLFSLISAVSGLATGFAGLLIARALMGAAEGGVIPLSQSLMNQASRPKRRGLNMGLVQGASAGLLGGIAAPFAFIRLAESLGWRWSFFLTLLPGLLIAAALTVIVRERPLLPATRPAAKPKVPLRRALGSRNVVLCVLIAVCYLTWFSTIVTFTPLYLLKIKGLTPGTMGTVMTCLGVAWMVWGVVTPAISDRIGRKPALAGFTVLAVCCPLAIMFVDNAWLLGAAMMLTYTGVGCFTLFMAVIPAESVPPGALATVVGVTMGAGELLGGAFGPLLAGWASDRWGLQAAMVIAAASAVLVVLLSLGLRETAPRVLSRSAARTGTAGEVSGIG</sequence>
<dbReference type="PROSITE" id="PS00217">
    <property type="entry name" value="SUGAR_TRANSPORT_2"/>
    <property type="match status" value="1"/>
</dbReference>
<feature type="transmembrane region" description="Helical" evidence="5">
    <location>
        <begin position="343"/>
        <end position="362"/>
    </location>
</feature>
<evidence type="ECO:0000256" key="4">
    <source>
        <dbReference type="ARBA" id="ARBA00023136"/>
    </source>
</evidence>
<proteinExistence type="predicted"/>
<gene>
    <name evidence="7" type="ORF">ACFORO_05800</name>
</gene>
<evidence type="ECO:0000256" key="1">
    <source>
        <dbReference type="ARBA" id="ARBA00004651"/>
    </source>
</evidence>
<comment type="caution">
    <text evidence="7">The sequence shown here is derived from an EMBL/GenBank/DDBJ whole genome shotgun (WGS) entry which is preliminary data.</text>
</comment>
<keyword evidence="8" id="KW-1185">Reference proteome</keyword>
<dbReference type="InterPro" id="IPR036259">
    <property type="entry name" value="MFS_trans_sf"/>
</dbReference>
<dbReference type="Proteomes" id="UP001595764">
    <property type="component" value="Unassembled WGS sequence"/>
</dbReference>
<dbReference type="PROSITE" id="PS50850">
    <property type="entry name" value="MFS"/>
    <property type="match status" value="1"/>
</dbReference>
<dbReference type="InterPro" id="IPR011701">
    <property type="entry name" value="MFS"/>
</dbReference>
<dbReference type="PANTHER" id="PTHR23508">
    <property type="entry name" value="CARBOXYLIC ACID TRANSPORTER PROTEIN HOMOLOG"/>
    <property type="match status" value="1"/>
</dbReference>
<keyword evidence="2 5" id="KW-0812">Transmembrane</keyword>